<protein>
    <submittedName>
        <fullName evidence="12">G-protein-signaling modulator 2</fullName>
    </submittedName>
</protein>
<evidence type="ECO:0000256" key="9">
    <source>
        <dbReference type="ARBA" id="ARBA00023136"/>
    </source>
</evidence>
<dbReference type="InterPro" id="IPR003109">
    <property type="entry name" value="GoLoco_motif"/>
</dbReference>
<keyword evidence="4" id="KW-1003">Cell membrane</keyword>
<evidence type="ECO:0000256" key="8">
    <source>
        <dbReference type="ARBA" id="ARBA00022803"/>
    </source>
</evidence>
<accession>A0A5C6MVV3</accession>
<evidence type="ECO:0000256" key="3">
    <source>
        <dbReference type="ARBA" id="ARBA00006600"/>
    </source>
</evidence>
<evidence type="ECO:0000256" key="4">
    <source>
        <dbReference type="ARBA" id="ARBA00022475"/>
    </source>
</evidence>
<dbReference type="Pfam" id="PF02188">
    <property type="entry name" value="GoLoco"/>
    <property type="match status" value="3"/>
</dbReference>
<evidence type="ECO:0000256" key="5">
    <source>
        <dbReference type="ARBA" id="ARBA00022490"/>
    </source>
</evidence>
<dbReference type="FunFam" id="1.25.40.10:FF:000043">
    <property type="entry name" value="G-protein-signaling modulator 2 isoform X1"/>
    <property type="match status" value="1"/>
</dbReference>
<evidence type="ECO:0000256" key="7">
    <source>
        <dbReference type="ARBA" id="ARBA00022737"/>
    </source>
</evidence>
<keyword evidence="13" id="KW-1185">Reference proteome</keyword>
<evidence type="ECO:0000256" key="6">
    <source>
        <dbReference type="ARBA" id="ARBA00022553"/>
    </source>
</evidence>
<comment type="caution">
    <text evidence="12">The sequence shown here is derived from an EMBL/GenBank/DDBJ whole genome shotgun (WGS) entry which is preliminary data.</text>
</comment>
<dbReference type="GO" id="GO:0005886">
    <property type="term" value="C:plasma membrane"/>
    <property type="evidence" value="ECO:0007669"/>
    <property type="project" value="UniProtKB-SubCell"/>
</dbReference>
<dbReference type="InterPro" id="IPR011990">
    <property type="entry name" value="TPR-like_helical_dom_sf"/>
</dbReference>
<dbReference type="GO" id="GO:0005938">
    <property type="term" value="C:cell cortex"/>
    <property type="evidence" value="ECO:0007669"/>
    <property type="project" value="TreeGrafter"/>
</dbReference>
<feature type="region of interest" description="Disordered" evidence="11">
    <location>
        <begin position="439"/>
        <end position="463"/>
    </location>
</feature>
<dbReference type="GO" id="GO:0000132">
    <property type="term" value="P:establishment of mitotic spindle orientation"/>
    <property type="evidence" value="ECO:0007669"/>
    <property type="project" value="TreeGrafter"/>
</dbReference>
<reference evidence="12 13" key="1">
    <citation type="submission" date="2019-04" db="EMBL/GenBank/DDBJ databases">
        <title>Chromosome genome assembly for Takifugu flavidus.</title>
        <authorList>
            <person name="Xiao S."/>
        </authorList>
    </citation>
    <scope>NUCLEOTIDE SEQUENCE [LARGE SCALE GENOMIC DNA]</scope>
    <source>
        <strain evidence="12">HTHZ2018</strain>
        <tissue evidence="12">Muscle</tissue>
    </source>
</reference>
<keyword evidence="5" id="KW-0963">Cytoplasm</keyword>
<evidence type="ECO:0000313" key="12">
    <source>
        <dbReference type="EMBL" id="TWW58241.1"/>
    </source>
</evidence>
<feature type="compositionally biased region" description="Pro residues" evidence="11">
    <location>
        <begin position="529"/>
        <end position="538"/>
    </location>
</feature>
<dbReference type="Gene3D" id="1.25.40.10">
    <property type="entry name" value="Tetratricopeptide repeat domain"/>
    <property type="match status" value="3"/>
</dbReference>
<gene>
    <name evidence="12" type="ORF">D4764_07G0009600</name>
</gene>
<keyword evidence="6" id="KW-0597">Phosphoprotein</keyword>
<feature type="region of interest" description="Disordered" evidence="11">
    <location>
        <begin position="645"/>
        <end position="695"/>
    </location>
</feature>
<dbReference type="PANTHER" id="PTHR45954:SF3">
    <property type="entry name" value="G-PROTEIN-SIGNALING MODULATOR 2"/>
    <property type="match status" value="1"/>
</dbReference>
<evidence type="ECO:0000256" key="1">
    <source>
        <dbReference type="ARBA" id="ARBA00004236"/>
    </source>
</evidence>
<evidence type="ECO:0000313" key="13">
    <source>
        <dbReference type="Proteomes" id="UP000324091"/>
    </source>
</evidence>
<name>A0A5C6MVV3_9TELE</name>
<evidence type="ECO:0000256" key="2">
    <source>
        <dbReference type="ARBA" id="ARBA00004496"/>
    </source>
</evidence>
<keyword evidence="8 10" id="KW-0802">TPR repeat</keyword>
<dbReference type="PROSITE" id="PS50005">
    <property type="entry name" value="TPR"/>
    <property type="match status" value="2"/>
</dbReference>
<feature type="repeat" description="TPR" evidence="10">
    <location>
        <begin position="211"/>
        <end position="244"/>
    </location>
</feature>
<feature type="repeat" description="TPR" evidence="10">
    <location>
        <begin position="88"/>
        <end position="121"/>
    </location>
</feature>
<dbReference type="SUPFAM" id="SSF48452">
    <property type="entry name" value="TPR-like"/>
    <property type="match status" value="2"/>
</dbReference>
<dbReference type="Pfam" id="PF13424">
    <property type="entry name" value="TPR_12"/>
    <property type="match status" value="2"/>
</dbReference>
<dbReference type="InterPro" id="IPR052386">
    <property type="entry name" value="GPSM"/>
</dbReference>
<keyword evidence="7" id="KW-0677">Repeat</keyword>
<feature type="compositionally biased region" description="Low complexity" evidence="11">
    <location>
        <begin position="588"/>
        <end position="611"/>
    </location>
</feature>
<dbReference type="SMART" id="SM00390">
    <property type="entry name" value="GoLoco"/>
    <property type="match status" value="4"/>
</dbReference>
<keyword evidence="9" id="KW-0472">Membrane</keyword>
<dbReference type="AlphaFoldDB" id="A0A5C6MVV3"/>
<dbReference type="PANTHER" id="PTHR45954">
    <property type="entry name" value="LD33695P"/>
    <property type="match status" value="1"/>
</dbReference>
<dbReference type="Proteomes" id="UP000324091">
    <property type="component" value="Chromosome 7"/>
</dbReference>
<dbReference type="Pfam" id="PF13176">
    <property type="entry name" value="TPR_7"/>
    <property type="match status" value="1"/>
</dbReference>
<comment type="similarity">
    <text evidence="3">Belongs to the GPSM family.</text>
</comment>
<evidence type="ECO:0000256" key="10">
    <source>
        <dbReference type="PROSITE-ProRule" id="PRU00339"/>
    </source>
</evidence>
<dbReference type="PROSITE" id="PS50877">
    <property type="entry name" value="GOLOCO"/>
    <property type="match status" value="3"/>
</dbReference>
<evidence type="ECO:0000256" key="11">
    <source>
        <dbReference type="SAM" id="MobiDB-lite"/>
    </source>
</evidence>
<feature type="region of interest" description="Disordered" evidence="11">
    <location>
        <begin position="483"/>
        <end position="544"/>
    </location>
</feature>
<proteinExistence type="inferred from homology"/>
<feature type="region of interest" description="Disordered" evidence="11">
    <location>
        <begin position="583"/>
        <end position="619"/>
    </location>
</feature>
<dbReference type="GO" id="GO:0001965">
    <property type="term" value="F:G-protein alpha-subunit binding"/>
    <property type="evidence" value="ECO:0007669"/>
    <property type="project" value="TreeGrafter"/>
</dbReference>
<dbReference type="GO" id="GO:0005092">
    <property type="term" value="F:GDP-dissociation inhibitor activity"/>
    <property type="evidence" value="ECO:0007669"/>
    <property type="project" value="TreeGrafter"/>
</dbReference>
<dbReference type="EMBL" id="RHFK02000020">
    <property type="protein sequence ID" value="TWW58241.1"/>
    <property type="molecule type" value="Genomic_DNA"/>
</dbReference>
<dbReference type="InterPro" id="IPR019734">
    <property type="entry name" value="TPR_rpt"/>
</dbReference>
<sequence length="695" mass="77144">MCMHVEVKAFKRLEELRLLQKVIHKAEMALMSNCLKCVRKGRCSRMESSCLDLALEGERLCKAGDYRAGVSLFESAIQVGTEDLQILSAIYSQLGNAYFHLQEYNKALEYHRHDLTLTRTIGDELGEAKASGNLGNTLKLLGRYDEAVVGQARALYNFGNVYHAKGKSICWSRAEPGEFSEEARTALRKAAQYYEANLSMVKELADKAAQGRTYGNLGNTYYLLGEFEKAVAAHEKRLHIAKEFGDKSAERRAHCNLGNANIFLSQFEVAAGHYKRTLQLARLLKDKAVEAQACYSLGNTYTLLQDYERAIDYHLKHLVIAQNLNDRVGEGRAYWSLGNAQTALGNHQQAMYFAEKHLEIAKETGDKSGEVTARMNLSDLRLVVGLKSNANIHTNIFRSIGTNPALPASFQGYPNLSAAKYPPMIRSSEENLDLSRHLDKTQTRDTSASPEWDADTFPDSSKGDTIKASSKLFLFHRFRSKKLKNNNKSPKNKHEASTEDSGPELDSPPSPKGNRLEDQRCSLLDSPSRLPPPSPSSTPPVAERKSILERETPLQDPGHFLELLASSQARRLDDQRVSLSHFPGLRLSTSSPPHTHSTSSTDPVLPAAPAASTDTPSQYREAKAEQPDGDDVFFDMLVKCQGSRLDDQRCAAPSATPAGPTVPDDDFFSLILRSQSNRMEEQRVPPPTVTQSKPD</sequence>
<comment type="subcellular location">
    <subcellularLocation>
        <location evidence="1">Cell membrane</location>
    </subcellularLocation>
    <subcellularLocation>
        <location evidence="2">Cytoplasm</location>
    </subcellularLocation>
</comment>
<organism evidence="12 13">
    <name type="scientific">Takifugu flavidus</name>
    <name type="common">sansaifugu</name>
    <dbReference type="NCBI Taxonomy" id="433684"/>
    <lineage>
        <taxon>Eukaryota</taxon>
        <taxon>Metazoa</taxon>
        <taxon>Chordata</taxon>
        <taxon>Craniata</taxon>
        <taxon>Vertebrata</taxon>
        <taxon>Euteleostomi</taxon>
        <taxon>Actinopterygii</taxon>
        <taxon>Neopterygii</taxon>
        <taxon>Teleostei</taxon>
        <taxon>Neoteleostei</taxon>
        <taxon>Acanthomorphata</taxon>
        <taxon>Eupercaria</taxon>
        <taxon>Tetraodontiformes</taxon>
        <taxon>Tetradontoidea</taxon>
        <taxon>Tetraodontidae</taxon>
        <taxon>Takifugu</taxon>
    </lineage>
</organism>
<dbReference type="SMART" id="SM00028">
    <property type="entry name" value="TPR"/>
    <property type="match status" value="6"/>
</dbReference>